<dbReference type="AlphaFoldDB" id="X1J405"/>
<evidence type="ECO:0008006" key="4">
    <source>
        <dbReference type="Google" id="ProtNLM"/>
    </source>
</evidence>
<proteinExistence type="predicted"/>
<dbReference type="Pfam" id="PF20736">
    <property type="entry name" value="Glyco_hydro127M"/>
    <property type="match status" value="1"/>
</dbReference>
<dbReference type="PANTHER" id="PTHR43465:SF2">
    <property type="entry name" value="DUF1680 DOMAIN PROTEIN (AFU_ORTHOLOGUE AFUA_1G08910)"/>
    <property type="match status" value="1"/>
</dbReference>
<name>X1J405_9ZZZZ</name>
<dbReference type="InterPro" id="IPR049174">
    <property type="entry name" value="Beta-AFase-like"/>
</dbReference>
<protein>
    <recommendedName>
        <fullName evidence="4">Glycoside hydrolase family 127 protein</fullName>
    </recommendedName>
</protein>
<dbReference type="EMBL" id="BARU01040193">
    <property type="protein sequence ID" value="GAH88722.1"/>
    <property type="molecule type" value="Genomic_DNA"/>
</dbReference>
<gene>
    <name evidence="3" type="ORF">S03H2_62179</name>
</gene>
<feature type="domain" description="Non-reducing end beta-L-arabinofuranosidase-like GH127 C-terminal" evidence="2">
    <location>
        <begin position="51"/>
        <end position="149"/>
    </location>
</feature>
<dbReference type="PANTHER" id="PTHR43465">
    <property type="entry name" value="DUF1680 DOMAIN PROTEIN (AFU_ORTHOLOGUE AFUA_1G08910)"/>
    <property type="match status" value="1"/>
</dbReference>
<dbReference type="InterPro" id="IPR049049">
    <property type="entry name" value="Beta-AFase-like_GH127_C"/>
</dbReference>
<dbReference type="Pfam" id="PF20737">
    <property type="entry name" value="Glyco_hydro127C"/>
    <property type="match status" value="1"/>
</dbReference>
<evidence type="ECO:0000259" key="1">
    <source>
        <dbReference type="Pfam" id="PF20736"/>
    </source>
</evidence>
<evidence type="ECO:0000313" key="3">
    <source>
        <dbReference type="EMBL" id="GAH88722.1"/>
    </source>
</evidence>
<evidence type="ECO:0000259" key="2">
    <source>
        <dbReference type="Pfam" id="PF20737"/>
    </source>
</evidence>
<feature type="non-terminal residue" evidence="3">
    <location>
        <position position="160"/>
    </location>
</feature>
<feature type="domain" description="Non-reducing end beta-L-arabinofuranosidase-like GH127 middle" evidence="1">
    <location>
        <begin position="12"/>
        <end position="49"/>
    </location>
</feature>
<accession>X1J405</accession>
<organism evidence="3">
    <name type="scientific">marine sediment metagenome</name>
    <dbReference type="NCBI Taxonomy" id="412755"/>
    <lineage>
        <taxon>unclassified sequences</taxon>
        <taxon>metagenomes</taxon>
        <taxon>ecological metagenomes</taxon>
    </lineage>
</organism>
<reference evidence="3" key="1">
    <citation type="journal article" date="2014" name="Front. Microbiol.">
        <title>High frequency of phylogenetically diverse reductive dehalogenase-homologous genes in deep subseafloor sedimentary metagenomes.</title>
        <authorList>
            <person name="Kawai M."/>
            <person name="Futagami T."/>
            <person name="Toyoda A."/>
            <person name="Takaki Y."/>
            <person name="Nishi S."/>
            <person name="Hori S."/>
            <person name="Arai W."/>
            <person name="Tsubouchi T."/>
            <person name="Morono Y."/>
            <person name="Uchiyama I."/>
            <person name="Ito T."/>
            <person name="Fujiyama A."/>
            <person name="Inagaki F."/>
            <person name="Takami H."/>
        </authorList>
    </citation>
    <scope>NUCLEOTIDE SEQUENCE</scope>
    <source>
        <strain evidence="3">Expedition CK06-06</strain>
    </source>
</reference>
<dbReference type="InterPro" id="IPR049046">
    <property type="entry name" value="Beta-AFase-like_GH127_middle"/>
</dbReference>
<sequence>MYHFADSKVAPVGLEVNGKTIDATPEEDGYVHLKRSWKPGDVVELDMPMPIRRVYAHEKVLADQGKVSLMRGPITYCFEAVDNPNVDVLSVALPREAELRAEHRGRLLGGVTILQGKALADGQRPVTLTAVPYYSWANRKKGAMTIWINEAPIASAALPA</sequence>
<comment type="caution">
    <text evidence="3">The sequence shown here is derived from an EMBL/GenBank/DDBJ whole genome shotgun (WGS) entry which is preliminary data.</text>
</comment>